<feature type="active site" description="Phosphoserine intermediate" evidence="9">
    <location>
        <position position="104"/>
    </location>
</feature>
<evidence type="ECO:0000256" key="4">
    <source>
        <dbReference type="ARBA" id="ARBA00022842"/>
    </source>
</evidence>
<feature type="binding site" evidence="9">
    <location>
        <position position="244"/>
    </location>
    <ligand>
        <name>Mg(2+)</name>
        <dbReference type="ChEBI" id="CHEBI:18420"/>
    </ligand>
</feature>
<comment type="similarity">
    <text evidence="1 9 10">Belongs to the phosphohexose mutase family.</text>
</comment>
<dbReference type="Pfam" id="PF02880">
    <property type="entry name" value="PGM_PMM_III"/>
    <property type="match status" value="1"/>
</dbReference>
<comment type="catalytic activity">
    <reaction evidence="6 9 11">
        <text>alpha-D-glucosamine 1-phosphate = D-glucosamine 6-phosphate</text>
        <dbReference type="Rhea" id="RHEA:23424"/>
        <dbReference type="ChEBI" id="CHEBI:58516"/>
        <dbReference type="ChEBI" id="CHEBI:58725"/>
        <dbReference type="EC" id="5.4.2.10"/>
    </reaction>
</comment>
<dbReference type="AlphaFoldDB" id="D6S7F2"/>
<keyword evidence="4 9" id="KW-0460">Magnesium</keyword>
<evidence type="ECO:0000256" key="3">
    <source>
        <dbReference type="ARBA" id="ARBA00022723"/>
    </source>
</evidence>
<dbReference type="Pfam" id="PF00408">
    <property type="entry name" value="PGM_PMM_IV"/>
    <property type="match status" value="1"/>
</dbReference>
<comment type="PTM">
    <text evidence="9">Activated by phosphorylation.</text>
</comment>
<dbReference type="GO" id="GO:0008966">
    <property type="term" value="F:phosphoglucosamine mutase activity"/>
    <property type="evidence" value="ECO:0007669"/>
    <property type="project" value="UniProtKB-UniRule"/>
</dbReference>
<feature type="modified residue" description="Phosphoserine" evidence="9">
    <location>
        <position position="104"/>
    </location>
</feature>
<dbReference type="HAMAP" id="MF_01554_B">
    <property type="entry name" value="GlmM_B"/>
    <property type="match status" value="1"/>
</dbReference>
<evidence type="ECO:0000259" key="13">
    <source>
        <dbReference type="Pfam" id="PF02878"/>
    </source>
</evidence>
<evidence type="ECO:0000256" key="10">
    <source>
        <dbReference type="RuleBase" id="RU004326"/>
    </source>
</evidence>
<dbReference type="GO" id="GO:0006048">
    <property type="term" value="P:UDP-N-acetylglucosamine biosynthetic process"/>
    <property type="evidence" value="ECO:0007669"/>
    <property type="project" value="TreeGrafter"/>
</dbReference>
<dbReference type="CDD" id="cd05802">
    <property type="entry name" value="GlmM"/>
    <property type="match status" value="1"/>
</dbReference>
<name>D6S7F2_FINMA</name>
<feature type="domain" description="Alpha-D-phosphohexomutase alpha/beta/alpha" evidence="13">
    <location>
        <begin position="8"/>
        <end position="140"/>
    </location>
</feature>
<dbReference type="PRINTS" id="PR00509">
    <property type="entry name" value="PGMPMM"/>
</dbReference>
<evidence type="ECO:0000256" key="6">
    <source>
        <dbReference type="ARBA" id="ARBA00050364"/>
    </source>
</evidence>
<dbReference type="InterPro" id="IPR006352">
    <property type="entry name" value="GlmM_bact"/>
</dbReference>
<evidence type="ECO:0000259" key="14">
    <source>
        <dbReference type="Pfam" id="PF02879"/>
    </source>
</evidence>
<dbReference type="InterPro" id="IPR005841">
    <property type="entry name" value="Alpha-D-phosphohexomutase_SF"/>
</dbReference>
<dbReference type="GO" id="GO:0004615">
    <property type="term" value="F:phosphomannomutase activity"/>
    <property type="evidence" value="ECO:0007669"/>
    <property type="project" value="TreeGrafter"/>
</dbReference>
<dbReference type="FunFam" id="3.30.310.50:FF:000001">
    <property type="entry name" value="Phosphoglucosamine mutase"/>
    <property type="match status" value="1"/>
</dbReference>
<protein>
    <recommendedName>
        <fullName evidence="8 9">Phosphoglucosamine mutase</fullName>
        <ecNumber evidence="7 9">5.4.2.10</ecNumber>
    </recommendedName>
</protein>
<dbReference type="Gene3D" id="3.40.120.10">
    <property type="entry name" value="Alpha-D-Glucose-1,6-Bisphosphate, subunit A, domain 3"/>
    <property type="match status" value="3"/>
</dbReference>
<dbReference type="GO" id="GO:0000287">
    <property type="term" value="F:magnesium ion binding"/>
    <property type="evidence" value="ECO:0007669"/>
    <property type="project" value="UniProtKB-UniRule"/>
</dbReference>
<accession>D6S7F2</accession>
<comment type="caution">
    <text evidence="16">The sequence shown here is derived from an EMBL/GenBank/DDBJ whole genome shotgun (WGS) entry which is preliminary data.</text>
</comment>
<gene>
    <name evidence="9 16" type="primary">glmM</name>
    <name evidence="16" type="ORF">HMPREF0391_10374</name>
</gene>
<dbReference type="InterPro" id="IPR005845">
    <property type="entry name" value="A-D-PHexomutase_a/b/a-II"/>
</dbReference>
<dbReference type="EMBL" id="ACHM02000001">
    <property type="protein sequence ID" value="EFH94006.1"/>
    <property type="molecule type" value="Genomic_DNA"/>
</dbReference>
<dbReference type="GO" id="GO:0005975">
    <property type="term" value="P:carbohydrate metabolic process"/>
    <property type="evidence" value="ECO:0007669"/>
    <property type="project" value="InterPro"/>
</dbReference>
<dbReference type="PANTHER" id="PTHR42946:SF1">
    <property type="entry name" value="PHOSPHOGLUCOMUTASE (ALPHA-D-GLUCOSE-1,6-BISPHOSPHATE-DEPENDENT)"/>
    <property type="match status" value="1"/>
</dbReference>
<dbReference type="PANTHER" id="PTHR42946">
    <property type="entry name" value="PHOSPHOHEXOSE MUTASE"/>
    <property type="match status" value="1"/>
</dbReference>
<keyword evidence="5 9" id="KW-0413">Isomerase</keyword>
<dbReference type="Proteomes" id="UP000004063">
    <property type="component" value="Chromosome"/>
</dbReference>
<dbReference type="InterPro" id="IPR005844">
    <property type="entry name" value="A-D-PHexomutase_a/b/a-I"/>
</dbReference>
<comment type="cofactor">
    <cofactor evidence="9">
        <name>Mg(2+)</name>
        <dbReference type="ChEBI" id="CHEBI:18420"/>
    </cofactor>
    <text evidence="9">Binds 1 Mg(2+) ion per subunit.</text>
</comment>
<reference evidence="16" key="1">
    <citation type="submission" date="2010-05" db="EMBL/GenBank/DDBJ databases">
        <authorList>
            <person name="Muzny D."/>
            <person name="Qin X."/>
            <person name="Buhay C."/>
            <person name="Dugan-Rocha S."/>
            <person name="Ding Y."/>
            <person name="Chen G."/>
            <person name="Hawes A."/>
            <person name="Holder M."/>
            <person name="Jhangiani S."/>
            <person name="Johnson A."/>
            <person name="Khan Z."/>
            <person name="Li Z."/>
            <person name="Liu W."/>
            <person name="Liu X."/>
            <person name="Perez L."/>
            <person name="Shen H."/>
            <person name="Wang Q."/>
            <person name="Watt J."/>
            <person name="Xi L."/>
            <person name="Xin Y."/>
            <person name="Zhou J."/>
            <person name="Deng J."/>
            <person name="Jiang H."/>
            <person name="Liu Y."/>
            <person name="Qu J."/>
            <person name="Song X.-Z."/>
            <person name="Zhang L."/>
            <person name="Villasana D."/>
            <person name="Johnson A."/>
            <person name="Liu J."/>
            <person name="Liyanage D."/>
            <person name="Lorensuhewa L."/>
            <person name="Robinson T."/>
            <person name="Song A."/>
            <person name="Song B.-B."/>
            <person name="Dinh H."/>
            <person name="Thornton R."/>
            <person name="Coyle M."/>
            <person name="Francisco L."/>
            <person name="Jackson L."/>
            <person name="Javaid M."/>
            <person name="Korchina V."/>
            <person name="Kovar C."/>
            <person name="Mata R."/>
            <person name="Mathew T."/>
            <person name="Ngo R."/>
            <person name="Nguyen L."/>
            <person name="Nguyen N."/>
            <person name="Okwuonu G."/>
            <person name="Ongeri F."/>
            <person name="Pham C."/>
            <person name="Simmons D."/>
            <person name="Wilczek-Boney K."/>
            <person name="Hale W."/>
            <person name="Jakkamsetti A."/>
            <person name="Pham P."/>
            <person name="Ruth R."/>
            <person name="San Lucas F."/>
            <person name="Warren J."/>
            <person name="Zhang J."/>
            <person name="Zhao Z."/>
            <person name="Zhou C."/>
            <person name="Zhu D."/>
            <person name="Lee S."/>
            <person name="Bess C."/>
            <person name="Blankenburg K."/>
            <person name="Forbes L."/>
            <person name="Fu Q."/>
            <person name="Gubbala S."/>
            <person name="Hirani K."/>
            <person name="Jayaseelan J.C."/>
            <person name="Lara F."/>
            <person name="Munidasa M."/>
            <person name="Palculict T."/>
            <person name="Patil S."/>
            <person name="Pu L.-L."/>
            <person name="Saada N."/>
            <person name="Tang L."/>
            <person name="Weissenberger G."/>
            <person name="Zhu Y."/>
            <person name="Hemphill L."/>
            <person name="Shang Y."/>
            <person name="Youmans B."/>
            <person name="Ayvaz T."/>
            <person name="Ross M."/>
            <person name="Santibanez J."/>
            <person name="Aqrawi P."/>
            <person name="Gross S."/>
            <person name="Joshi V."/>
            <person name="Fowler G."/>
            <person name="Nazareth L."/>
            <person name="Reid J."/>
            <person name="Worley K."/>
            <person name="Petrosino J."/>
            <person name="Highlander S."/>
            <person name="Gibbs R."/>
        </authorList>
    </citation>
    <scope>NUCLEOTIDE SEQUENCE [LARGE SCALE GENOMIC DNA]</scope>
    <source>
        <strain evidence="16">ATCC 53516</strain>
    </source>
</reference>
<dbReference type="GO" id="GO:0005829">
    <property type="term" value="C:cytosol"/>
    <property type="evidence" value="ECO:0007669"/>
    <property type="project" value="TreeGrafter"/>
</dbReference>
<dbReference type="STRING" id="525282.HMPREF0391_10374"/>
<feature type="domain" description="Alpha-D-phosphohexomutase alpha/beta/alpha" evidence="14">
    <location>
        <begin position="162"/>
        <end position="257"/>
    </location>
</feature>
<evidence type="ECO:0000256" key="5">
    <source>
        <dbReference type="ARBA" id="ARBA00023235"/>
    </source>
</evidence>
<evidence type="ECO:0000256" key="11">
    <source>
        <dbReference type="RuleBase" id="RU004327"/>
    </source>
</evidence>
<feature type="binding site" evidence="9">
    <location>
        <position position="246"/>
    </location>
    <ligand>
        <name>Mg(2+)</name>
        <dbReference type="ChEBI" id="CHEBI:18420"/>
    </ligand>
</feature>
<dbReference type="InterPro" id="IPR050060">
    <property type="entry name" value="Phosphoglucosamine_mutase"/>
</dbReference>
<dbReference type="PROSITE" id="PS00710">
    <property type="entry name" value="PGM_PMM"/>
    <property type="match status" value="1"/>
</dbReference>
<keyword evidence="2 9" id="KW-0597">Phosphoprotein</keyword>
<dbReference type="Pfam" id="PF02878">
    <property type="entry name" value="PGM_PMM_I"/>
    <property type="match status" value="1"/>
</dbReference>
<dbReference type="FunFam" id="3.40.120.10:FF:000001">
    <property type="entry name" value="Phosphoglucosamine mutase"/>
    <property type="match status" value="1"/>
</dbReference>
<evidence type="ECO:0000256" key="2">
    <source>
        <dbReference type="ARBA" id="ARBA00022553"/>
    </source>
</evidence>
<proteinExistence type="inferred from homology"/>
<dbReference type="eggNOG" id="COG1109">
    <property type="taxonomic scope" value="Bacteria"/>
</dbReference>
<feature type="binding site" description="via phosphate group" evidence="9">
    <location>
        <position position="104"/>
    </location>
    <ligand>
        <name>Mg(2+)</name>
        <dbReference type="ChEBI" id="CHEBI:18420"/>
    </ligand>
</feature>
<dbReference type="NCBIfam" id="TIGR01455">
    <property type="entry name" value="glmM"/>
    <property type="match status" value="1"/>
</dbReference>
<evidence type="ECO:0000259" key="15">
    <source>
        <dbReference type="Pfam" id="PF02880"/>
    </source>
</evidence>
<dbReference type="Gene3D" id="3.30.310.50">
    <property type="entry name" value="Alpha-D-phosphohexomutase, C-terminal domain"/>
    <property type="match status" value="1"/>
</dbReference>
<evidence type="ECO:0000256" key="8">
    <source>
        <dbReference type="ARBA" id="ARBA00068193"/>
    </source>
</evidence>
<dbReference type="InterPro" id="IPR005846">
    <property type="entry name" value="A-D-PHexomutase_a/b/a-III"/>
</dbReference>
<evidence type="ECO:0000256" key="7">
    <source>
        <dbReference type="ARBA" id="ARBA00066330"/>
    </source>
</evidence>
<dbReference type="Pfam" id="PF02879">
    <property type="entry name" value="PGM_PMM_II"/>
    <property type="match status" value="1"/>
</dbReference>
<feature type="domain" description="Alpha-D-phosphohexomutase alpha/beta/alpha" evidence="15">
    <location>
        <begin position="261"/>
        <end position="371"/>
    </location>
</feature>
<dbReference type="SUPFAM" id="SSF55957">
    <property type="entry name" value="Phosphoglucomutase, C-terminal domain"/>
    <property type="match status" value="1"/>
</dbReference>
<comment type="function">
    <text evidence="9 11">Catalyzes the conversion of glucosamine-6-phosphate to glucosamine-1-phosphate.</text>
</comment>
<dbReference type="HOGENOM" id="CLU_016950_7_0_9"/>
<feature type="binding site" evidence="9">
    <location>
        <position position="248"/>
    </location>
    <ligand>
        <name>Mg(2+)</name>
        <dbReference type="ChEBI" id="CHEBI:18420"/>
    </ligand>
</feature>
<keyword evidence="3 9" id="KW-0479">Metal-binding</keyword>
<dbReference type="InterPro" id="IPR005843">
    <property type="entry name" value="A-D-PHexomutase_C"/>
</dbReference>
<dbReference type="EC" id="5.4.2.10" evidence="7 9"/>
<evidence type="ECO:0000256" key="1">
    <source>
        <dbReference type="ARBA" id="ARBA00010231"/>
    </source>
</evidence>
<feature type="domain" description="Alpha-D-phosphohexomutase C-terminal" evidence="12">
    <location>
        <begin position="377"/>
        <end position="438"/>
    </location>
</feature>
<evidence type="ECO:0000259" key="12">
    <source>
        <dbReference type="Pfam" id="PF00408"/>
    </source>
</evidence>
<dbReference type="InterPro" id="IPR016055">
    <property type="entry name" value="A-D-PHexomutase_a/b/a-I/II/III"/>
</dbReference>
<dbReference type="SUPFAM" id="SSF53738">
    <property type="entry name" value="Phosphoglucomutase, first 3 domains"/>
    <property type="match status" value="3"/>
</dbReference>
<evidence type="ECO:0000313" key="16">
    <source>
        <dbReference type="EMBL" id="EFH94006.1"/>
    </source>
</evidence>
<evidence type="ECO:0000256" key="9">
    <source>
        <dbReference type="HAMAP-Rule" id="MF_01554"/>
    </source>
</evidence>
<dbReference type="FunFam" id="3.40.120.10:FF:000002">
    <property type="entry name" value="Phosphoglucosamine mutase"/>
    <property type="match status" value="1"/>
</dbReference>
<dbReference type="InterPro" id="IPR016066">
    <property type="entry name" value="A-D-PHexomutase_CS"/>
</dbReference>
<sequence>MRGILMGKYFGTDGIRGVAGEDLTVELAYKLARAACYKLKDVDNKLIVIGKDTRISGDMLEAALISGITSMGFDVYRLGVIPTPAVAYLTRFYNACCGIVISASHNPYEFNGIKYFSNEGFKLKDSLEEEIEYLIDHQDEINVKITGEKVGRVYEEECAKDTYINYLLSRVDLDLTGVKVSLDCGFGATSEIAPIIFNRLNADVTVTNTEYDGKNINFKCGSTNPEVISNLVKISESDMGFSFDGDGDRLIACDETGEIMDGDHAICAVGHFLKENNKLKNNAVVGTVMTNIGLIKSLKEIGVDVIKTQVGDRYVLEEMRKNGYIIGGEQSGHIIFIEDNTTGDGILSAIKLAEIAIKSKQKLSEMNKLMTSFPQVLVNAKVNNEYKKVYKDDEVINQKIAELEHEFKDEGRVLIRPSGTEPLIRVMIEGENQEYLEKKAIELKDLIEERCELI</sequence>
<organism evidence="16">
    <name type="scientific">Finegoldia magna ATCC 53516</name>
    <dbReference type="NCBI Taxonomy" id="525282"/>
    <lineage>
        <taxon>Bacteria</taxon>
        <taxon>Bacillati</taxon>
        <taxon>Bacillota</taxon>
        <taxon>Tissierellia</taxon>
        <taxon>Tissierellales</taxon>
        <taxon>Peptoniphilaceae</taxon>
        <taxon>Finegoldia</taxon>
    </lineage>
</organism>
<dbReference type="InterPro" id="IPR036900">
    <property type="entry name" value="A-D-PHexomutase_C_sf"/>
</dbReference>
<dbReference type="GO" id="GO:0009252">
    <property type="term" value="P:peptidoglycan biosynthetic process"/>
    <property type="evidence" value="ECO:0007669"/>
    <property type="project" value="TreeGrafter"/>
</dbReference>